<organism evidence="1">
    <name type="scientific">marine sediment metagenome</name>
    <dbReference type="NCBI Taxonomy" id="412755"/>
    <lineage>
        <taxon>unclassified sequences</taxon>
        <taxon>metagenomes</taxon>
        <taxon>ecological metagenomes</taxon>
    </lineage>
</organism>
<evidence type="ECO:0000313" key="1">
    <source>
        <dbReference type="EMBL" id="GAI79686.1"/>
    </source>
</evidence>
<sequence>GGLDNTGIIWYSRYIMATKNSKSQQLRNADEALWRQIKAAAALEGNTLTEWVEKVAREKLNLKPE</sequence>
<accession>X1SKJ4</accession>
<proteinExistence type="predicted"/>
<dbReference type="EMBL" id="BARW01014764">
    <property type="protein sequence ID" value="GAI79686.1"/>
    <property type="molecule type" value="Genomic_DNA"/>
</dbReference>
<name>X1SKJ4_9ZZZZ</name>
<gene>
    <name evidence="1" type="ORF">S12H4_26081</name>
</gene>
<reference evidence="1" key="1">
    <citation type="journal article" date="2014" name="Front. Microbiol.">
        <title>High frequency of phylogenetically diverse reductive dehalogenase-homologous genes in deep subseafloor sedimentary metagenomes.</title>
        <authorList>
            <person name="Kawai M."/>
            <person name="Futagami T."/>
            <person name="Toyoda A."/>
            <person name="Takaki Y."/>
            <person name="Nishi S."/>
            <person name="Hori S."/>
            <person name="Arai W."/>
            <person name="Tsubouchi T."/>
            <person name="Morono Y."/>
            <person name="Uchiyama I."/>
            <person name="Ito T."/>
            <person name="Fujiyama A."/>
            <person name="Inagaki F."/>
            <person name="Takami H."/>
        </authorList>
    </citation>
    <scope>NUCLEOTIDE SEQUENCE</scope>
    <source>
        <strain evidence="1">Expedition CK06-06</strain>
    </source>
</reference>
<feature type="non-terminal residue" evidence="1">
    <location>
        <position position="1"/>
    </location>
</feature>
<comment type="caution">
    <text evidence="1">The sequence shown here is derived from an EMBL/GenBank/DDBJ whole genome shotgun (WGS) entry which is preliminary data.</text>
</comment>
<protein>
    <submittedName>
        <fullName evidence="1">Uncharacterized protein</fullName>
    </submittedName>
</protein>
<dbReference type="AlphaFoldDB" id="X1SKJ4"/>